<accession>A0A2T5I3J9</accession>
<reference evidence="2 3" key="1">
    <citation type="submission" date="2018-04" db="EMBL/GenBank/DDBJ databases">
        <title>Active sludge and wastewater microbial communities from Klosterneuburg, Austria.</title>
        <authorList>
            <person name="Wagner M."/>
        </authorList>
    </citation>
    <scope>NUCLEOTIDE SEQUENCE [LARGE SCALE GENOMIC DNA]</scope>
    <source>
        <strain evidence="2 3">Nm49</strain>
    </source>
</reference>
<proteinExistence type="predicted"/>
<dbReference type="EMBL" id="QAOI01000003">
    <property type="protein sequence ID" value="PTQ78348.1"/>
    <property type="molecule type" value="Genomic_DNA"/>
</dbReference>
<evidence type="ECO:0000256" key="1">
    <source>
        <dbReference type="SAM" id="MobiDB-lite"/>
    </source>
</evidence>
<evidence type="ECO:0000313" key="3">
    <source>
        <dbReference type="Proteomes" id="UP000244128"/>
    </source>
</evidence>
<dbReference type="Proteomes" id="UP000244128">
    <property type="component" value="Unassembled WGS sequence"/>
</dbReference>
<dbReference type="RefSeq" id="WP_146162012.1">
    <property type="nucleotide sequence ID" value="NZ_QAOI01000003.1"/>
</dbReference>
<feature type="region of interest" description="Disordered" evidence="1">
    <location>
        <begin position="57"/>
        <end position="92"/>
    </location>
</feature>
<name>A0A2T5I3J9_9PROT</name>
<sequence>MRLINTSEAAEILGVTERTITNRCRSGWLDPDAIFVGGRWLIYWSDFLGASIPKIGRPAGSRNLKPYPKGVKRPRKHLPSRQTCLSPTIGRK</sequence>
<dbReference type="AlphaFoldDB" id="A0A2T5I3J9"/>
<evidence type="ECO:0008006" key="4">
    <source>
        <dbReference type="Google" id="ProtNLM"/>
    </source>
</evidence>
<gene>
    <name evidence="2" type="ORF">C8R26_103110</name>
</gene>
<evidence type="ECO:0000313" key="2">
    <source>
        <dbReference type="EMBL" id="PTQ78348.1"/>
    </source>
</evidence>
<organism evidence="2 3">
    <name type="scientific">Nitrosomonas oligotropha</name>
    <dbReference type="NCBI Taxonomy" id="42354"/>
    <lineage>
        <taxon>Bacteria</taxon>
        <taxon>Pseudomonadati</taxon>
        <taxon>Pseudomonadota</taxon>
        <taxon>Betaproteobacteria</taxon>
        <taxon>Nitrosomonadales</taxon>
        <taxon>Nitrosomonadaceae</taxon>
        <taxon>Nitrosomonas</taxon>
    </lineage>
</organism>
<protein>
    <recommendedName>
        <fullName evidence="4">Helix-turn-helix domain-containing protein</fullName>
    </recommendedName>
</protein>
<comment type="caution">
    <text evidence="2">The sequence shown here is derived from an EMBL/GenBank/DDBJ whole genome shotgun (WGS) entry which is preliminary data.</text>
</comment>
<feature type="compositionally biased region" description="Basic residues" evidence="1">
    <location>
        <begin position="70"/>
        <end position="79"/>
    </location>
</feature>